<dbReference type="EMBL" id="CP016379">
    <property type="protein sequence ID" value="AZR74005.1"/>
    <property type="molecule type" value="Genomic_DNA"/>
</dbReference>
<feature type="repeat" description="TPR" evidence="1">
    <location>
        <begin position="214"/>
        <end position="247"/>
    </location>
</feature>
<dbReference type="InterPro" id="IPR019734">
    <property type="entry name" value="TPR_rpt"/>
</dbReference>
<keyword evidence="1" id="KW-0802">TPR repeat</keyword>
<dbReference type="KEGG" id="aft:BBF96_11740"/>
<dbReference type="Gene3D" id="1.25.40.10">
    <property type="entry name" value="Tetratricopeptide repeat domain"/>
    <property type="match status" value="2"/>
</dbReference>
<dbReference type="OrthoDB" id="1721581at2"/>
<dbReference type="AlphaFoldDB" id="A0A3S9T0G9"/>
<dbReference type="PANTHER" id="PTHR10098:SF108">
    <property type="entry name" value="TETRATRICOPEPTIDE REPEAT PROTEIN 28"/>
    <property type="match status" value="1"/>
</dbReference>
<dbReference type="InterPro" id="IPR011990">
    <property type="entry name" value="TPR-like_helical_dom_sf"/>
</dbReference>
<dbReference type="Proteomes" id="UP000267250">
    <property type="component" value="Chromosome"/>
</dbReference>
<evidence type="ECO:0000256" key="1">
    <source>
        <dbReference type="PROSITE-ProRule" id="PRU00339"/>
    </source>
</evidence>
<dbReference type="Pfam" id="PF13181">
    <property type="entry name" value="TPR_8"/>
    <property type="match status" value="1"/>
</dbReference>
<accession>A0A3S9T0G9</accession>
<dbReference type="PANTHER" id="PTHR10098">
    <property type="entry name" value="RAPSYN-RELATED"/>
    <property type="match status" value="1"/>
</dbReference>
<reference evidence="2 3" key="1">
    <citation type="submission" date="2016-07" db="EMBL/GenBank/DDBJ databases">
        <title>Genome and transcriptome analysis of iron-reducing fermentative bacteria Anoxybacter fermentans.</title>
        <authorList>
            <person name="Zeng X."/>
            <person name="Shao Z."/>
        </authorList>
    </citation>
    <scope>NUCLEOTIDE SEQUENCE [LARGE SCALE GENOMIC DNA]</scope>
    <source>
        <strain evidence="2 3">DY22613</strain>
    </source>
</reference>
<proteinExistence type="predicted"/>
<dbReference type="SMART" id="SM00028">
    <property type="entry name" value="TPR"/>
    <property type="match status" value="7"/>
</dbReference>
<keyword evidence="3" id="KW-1185">Reference proteome</keyword>
<evidence type="ECO:0000313" key="2">
    <source>
        <dbReference type="EMBL" id="AZR74005.1"/>
    </source>
</evidence>
<evidence type="ECO:0000313" key="3">
    <source>
        <dbReference type="Proteomes" id="UP000267250"/>
    </source>
</evidence>
<gene>
    <name evidence="2" type="ORF">BBF96_11740</name>
</gene>
<name>A0A3S9T0G9_9FIRM</name>
<sequence>MNSSATESLITVLYEQAEVEIKNNDYKRALSTLEKLMDLIKDCPEHYAYGGAKRLYAMIYKYQGKFQLALNSAKEALSFFTKRNDYMEIYRIRELMGNIFHHFCRYSEAVKEWELALEAISFFNDGMAQLRSKAKIHIKLGEVLILLSRYKEARSNYAKGLSYSQQLKDPALMGKCKMGIGVTYHRESRFKLALQLYYQAFKLIRKNNDQVLMGRLFHCLGDIFTKLGQFEKAKKKYEKSLEISEKTGDFLTSAATLREIGRLYLDFDPEKTAFFCERSLDKLIENITAETRWECERLMGKIFYLMALYHLQKNEKKEAMSNLIEAGEIFHKFDMKKEKKSAEILYQRITGQPVKTKSYSKSRVLSVKLGLI</sequence>
<dbReference type="RefSeq" id="WP_127017354.1">
    <property type="nucleotide sequence ID" value="NZ_CP016379.1"/>
</dbReference>
<dbReference type="PROSITE" id="PS50005">
    <property type="entry name" value="TPR"/>
    <property type="match status" value="1"/>
</dbReference>
<protein>
    <submittedName>
        <fullName evidence="2">Uncharacterized protein</fullName>
    </submittedName>
</protein>
<dbReference type="SUPFAM" id="SSF48452">
    <property type="entry name" value="TPR-like"/>
    <property type="match status" value="2"/>
</dbReference>
<organism evidence="2 3">
    <name type="scientific">Anoxybacter fermentans</name>
    <dbReference type="NCBI Taxonomy" id="1323375"/>
    <lineage>
        <taxon>Bacteria</taxon>
        <taxon>Bacillati</taxon>
        <taxon>Bacillota</taxon>
        <taxon>Clostridia</taxon>
        <taxon>Halanaerobiales</taxon>
        <taxon>Anoxybacter</taxon>
    </lineage>
</organism>